<dbReference type="EMBL" id="JAOAOG010000098">
    <property type="protein sequence ID" value="KAJ6249602.1"/>
    <property type="molecule type" value="Genomic_DNA"/>
</dbReference>
<sequence length="986" mass="116680">MFKKKFKCKLQFGIILLSRVRQKNKTVFVKWEAKKNNGETKKVLLDKYGCAEWNQEFSINCSIKQYKKTKEFVKRILKLSIYFDIEKHKTRSLRRASSVKRIATLEINVAKGFSIKKNPQNKVLPIVKEYPLNLRNKSRHVKIPKILVAYKIQICPKEVDKNQKKKVSKLLNETYVLHRLEEYEMIKRSDLKSVTETEEYSEITTSSELMTDTENFEDPNSENWKEEIDEWEILEMSDNKTKSETKSNSNIDDKINIDNNKEKNNKNNNSSTNNDKDPNKQINNDEKDQTTTKKPHQNYFQLPKSLIDEEIQTESLSDNGNIHVSSSSSDTESGSDDPEKIVNESATISLNDFLSPKKGRLNSQEADPNQKLNENRLQKSTNWFYQKHANFMVRLQRQNSDPLTRFKLYSQKLRTSKLNEMNTIEKNLQKNKESPSHKRKIKLNLKNLLKNKKEKQNSEILQRKIEYQKILKLENWLIERIFFISNSLYSKGYPISSCMIFKCFLYWKAFDPIFIQKVETNTKTGKKEENKNEHGKGKGIGKNQENEKGQEQEKGQENDNENEKPKENPKEKQISEKKNNIQPKQKQELKNIEGEDILSTFLNSINYYLEMNKNEKEMLYWLLSNINFLIKLIQNYFKEELEGGEKIQKKRKKLKQKQYLSHIVKKNKLTNKNESEIKKDIFFSKNDKKSLINKNKNYKIYNFQKQLKNLFFQIFRSTINIIFQEIQPNLINAFLNNNPNSSLTFGTIKQEKTLKKSKQSIAYNTILKQLNQLNEELDYNYLSNHIKQLFFNQIIHLMDVELTNDLLEFEQYCQCGNGFQIKLNVTQFEERLRNLNLGKLDNFSKIKQASECLAMNKIIINNKKDKYTAVNEISPELNYHQVLQLIKNFHIDEFDNTKIPKKKIQCFEKFIIKKLKKNHISNTFNEDHHHHFKNDNNLDRIFTTPDQINCSEIDCKDWETITKPIILQSKKQLNFLDKDLCQLLKC</sequence>
<feature type="region of interest" description="Disordered" evidence="1">
    <location>
        <begin position="354"/>
        <end position="373"/>
    </location>
</feature>
<dbReference type="PROSITE" id="PS51840">
    <property type="entry name" value="C2_NT"/>
    <property type="match status" value="1"/>
</dbReference>
<feature type="compositionally biased region" description="Polar residues" evidence="1">
    <location>
        <begin position="361"/>
        <end position="372"/>
    </location>
</feature>
<organism evidence="4 5">
    <name type="scientific">Anaeramoeba flamelloides</name>
    <dbReference type="NCBI Taxonomy" id="1746091"/>
    <lineage>
        <taxon>Eukaryota</taxon>
        <taxon>Metamonada</taxon>
        <taxon>Anaeramoebidae</taxon>
        <taxon>Anaeramoeba</taxon>
    </lineage>
</organism>
<feature type="compositionally biased region" description="Polar residues" evidence="1">
    <location>
        <begin position="315"/>
        <end position="324"/>
    </location>
</feature>
<feature type="region of interest" description="Disordered" evidence="1">
    <location>
        <begin position="522"/>
        <end position="588"/>
    </location>
</feature>
<evidence type="ECO:0000313" key="4">
    <source>
        <dbReference type="EMBL" id="KAJ6249602.1"/>
    </source>
</evidence>
<dbReference type="Proteomes" id="UP001150062">
    <property type="component" value="Unassembled WGS sequence"/>
</dbReference>
<comment type="caution">
    <text evidence="4">The sequence shown here is derived from an EMBL/GenBank/DDBJ whole genome shotgun (WGS) entry which is preliminary data.</text>
</comment>
<dbReference type="SMART" id="SM01132">
    <property type="entry name" value="DIL"/>
    <property type="match status" value="1"/>
</dbReference>
<feature type="domain" description="C2 NT-type" evidence="3">
    <location>
        <begin position="1"/>
        <end position="147"/>
    </location>
</feature>
<dbReference type="PROSITE" id="PS51126">
    <property type="entry name" value="DILUTE"/>
    <property type="match status" value="1"/>
</dbReference>
<feature type="compositionally biased region" description="Basic and acidic residues" evidence="1">
    <location>
        <begin position="525"/>
        <end position="536"/>
    </location>
</feature>
<feature type="domain" description="Dilute" evidence="2">
    <location>
        <begin position="689"/>
        <end position="913"/>
    </location>
</feature>
<keyword evidence="5" id="KW-1185">Reference proteome</keyword>
<feature type="compositionally biased region" description="Basic and acidic residues" evidence="1">
    <location>
        <begin position="544"/>
        <end position="588"/>
    </location>
</feature>
<dbReference type="InterPro" id="IPR019448">
    <property type="entry name" value="NT-C2"/>
</dbReference>
<feature type="compositionally biased region" description="Basic and acidic residues" evidence="1">
    <location>
        <begin position="274"/>
        <end position="291"/>
    </location>
</feature>
<reference evidence="4" key="1">
    <citation type="submission" date="2022-08" db="EMBL/GenBank/DDBJ databases">
        <title>Novel sulfate-reducing endosymbionts in the free-living metamonad Anaeramoeba.</title>
        <authorList>
            <person name="Jerlstrom-Hultqvist J."/>
            <person name="Cepicka I."/>
            <person name="Gallot-Lavallee L."/>
            <person name="Salas-Leiva D."/>
            <person name="Curtis B.A."/>
            <person name="Zahonova K."/>
            <person name="Pipaliya S."/>
            <person name="Dacks J."/>
            <person name="Roger A.J."/>
        </authorList>
    </citation>
    <scope>NUCLEOTIDE SEQUENCE</scope>
    <source>
        <strain evidence="4">Schooner1</strain>
    </source>
</reference>
<feature type="region of interest" description="Disordered" evidence="1">
    <location>
        <begin position="315"/>
        <end position="339"/>
    </location>
</feature>
<dbReference type="InterPro" id="IPR002710">
    <property type="entry name" value="Dilute_dom"/>
</dbReference>
<proteinExistence type="predicted"/>
<gene>
    <name evidence="4" type="ORF">M0813_17023</name>
</gene>
<feature type="compositionally biased region" description="Basic and acidic residues" evidence="1">
    <location>
        <begin position="237"/>
        <end position="265"/>
    </location>
</feature>
<dbReference type="Pfam" id="PF10358">
    <property type="entry name" value="NT-C2"/>
    <property type="match status" value="1"/>
</dbReference>
<feature type="region of interest" description="Disordered" evidence="1">
    <location>
        <begin position="194"/>
        <end position="223"/>
    </location>
</feature>
<dbReference type="Pfam" id="PF01843">
    <property type="entry name" value="DIL"/>
    <property type="match status" value="1"/>
</dbReference>
<accession>A0ABQ8YY78</accession>
<evidence type="ECO:0000259" key="3">
    <source>
        <dbReference type="PROSITE" id="PS51840"/>
    </source>
</evidence>
<evidence type="ECO:0000256" key="1">
    <source>
        <dbReference type="SAM" id="MobiDB-lite"/>
    </source>
</evidence>
<evidence type="ECO:0000259" key="2">
    <source>
        <dbReference type="PROSITE" id="PS51126"/>
    </source>
</evidence>
<protein>
    <submittedName>
        <fullName evidence="4">Myosin-5</fullName>
    </submittedName>
</protein>
<evidence type="ECO:0000313" key="5">
    <source>
        <dbReference type="Proteomes" id="UP001150062"/>
    </source>
</evidence>
<name>A0ABQ8YY78_9EUKA</name>
<feature type="region of interest" description="Disordered" evidence="1">
    <location>
        <begin position="235"/>
        <end position="300"/>
    </location>
</feature>